<keyword evidence="1" id="KW-0472">Membrane</keyword>
<accession>A0A1L6JBP6</accession>
<name>A0A1L6JBP6_9SPHN</name>
<keyword evidence="1" id="KW-1133">Transmembrane helix</keyword>
<dbReference type="AlphaFoldDB" id="A0A1L6JBP6"/>
<reference evidence="4" key="2">
    <citation type="submission" date="2016-12" db="EMBL/GenBank/DDBJ databases">
        <title>Whole genome sequencing of Sphingomonas sp. ABOJV.</title>
        <authorList>
            <person name="Conlan S."/>
            <person name="Thomas P.J."/>
            <person name="Mullikin J."/>
            <person name="Palmore T.N."/>
            <person name="Frank K.M."/>
            <person name="Segre J.A."/>
        </authorList>
    </citation>
    <scope>NUCLEOTIDE SEQUENCE [LARGE SCALE GENOMIC DNA]</scope>
    <source>
        <strain evidence="4">ABOJV</strain>
    </source>
</reference>
<keyword evidence="1" id="KW-0812">Transmembrane</keyword>
<dbReference type="EMBL" id="CP018820">
    <property type="protein sequence ID" value="APR53257.1"/>
    <property type="molecule type" value="Genomic_DNA"/>
</dbReference>
<dbReference type="RefSeq" id="WP_075151915.1">
    <property type="nucleotide sequence ID" value="NZ_CP018820.1"/>
</dbReference>
<keyword evidence="4" id="KW-1185">Reference proteome</keyword>
<dbReference type="GeneID" id="44133521"/>
<proteinExistence type="predicted"/>
<evidence type="ECO:0000313" key="3">
    <source>
        <dbReference type="EMBL" id="RSV04829.1"/>
    </source>
</evidence>
<dbReference type="Proteomes" id="UP000286681">
    <property type="component" value="Unassembled WGS sequence"/>
</dbReference>
<evidence type="ECO:0000313" key="5">
    <source>
        <dbReference type="Proteomes" id="UP000286681"/>
    </source>
</evidence>
<reference evidence="3 5" key="3">
    <citation type="submission" date="2018-07" db="EMBL/GenBank/DDBJ databases">
        <title>Genomic and Epidemiologic Investigation of an Indolent Hospital Outbreak.</title>
        <authorList>
            <person name="Johnson R.C."/>
            <person name="Deming C."/>
            <person name="Conlan S."/>
            <person name="Zellmer C.J."/>
            <person name="Michelin A.V."/>
            <person name="Lee-Lin S."/>
            <person name="Thomas P.J."/>
            <person name="Park M."/>
            <person name="Weingarten R.A."/>
            <person name="Less J."/>
            <person name="Dekker J.P."/>
            <person name="Frank K.M."/>
            <person name="Musser K.A."/>
            <person name="Mcquiston J.R."/>
            <person name="Henderson D.K."/>
            <person name="Lau A.F."/>
            <person name="Palmore T.N."/>
            <person name="Segre J.A."/>
        </authorList>
    </citation>
    <scope>NUCLEOTIDE SEQUENCE [LARGE SCALE GENOMIC DNA]</scope>
    <source>
        <strain evidence="3 5">SK-NIH.Env10_0317</strain>
    </source>
</reference>
<feature type="transmembrane region" description="Helical" evidence="1">
    <location>
        <begin position="21"/>
        <end position="41"/>
    </location>
</feature>
<dbReference type="EMBL" id="QQWO01000005">
    <property type="protein sequence ID" value="RSV04829.1"/>
    <property type="molecule type" value="Genomic_DNA"/>
</dbReference>
<dbReference type="STRING" id="93064.BRX40_13205"/>
<evidence type="ECO:0000313" key="2">
    <source>
        <dbReference type="EMBL" id="APR53257.1"/>
    </source>
</evidence>
<dbReference type="KEGG" id="skr:BRX40_13205"/>
<dbReference type="Proteomes" id="UP000185161">
    <property type="component" value="Chromosome"/>
</dbReference>
<dbReference type="OrthoDB" id="7432392at2"/>
<evidence type="ECO:0000313" key="4">
    <source>
        <dbReference type="Proteomes" id="UP000185161"/>
    </source>
</evidence>
<protein>
    <submittedName>
        <fullName evidence="3">Pilus assembly protein</fullName>
    </submittedName>
</protein>
<sequence>MMLSTLIAGTGRRLGRDTSGVALLEFAFGLPILLLMSLTGAELTNYIITKMRISQIALQLADNAARIGSGSQLESKKIYEADIDDLFTGANLQSGELALLANGYITISSVEPHATTAGRYRIRWQRCKGSQTSLTSTIGSQTDTRTTIGAGVTGVGPAGRQVTAPAGGVTMVVQVRYRYQPLVKTSLSPTSEINEIASMMVRDARNTSDDSNLGESNAAHPRGIYKGTAVTRSLCAGQESNIIEKR</sequence>
<evidence type="ECO:0000256" key="1">
    <source>
        <dbReference type="SAM" id="Phobius"/>
    </source>
</evidence>
<gene>
    <name evidence="2" type="ORF">BRX40_13205</name>
    <name evidence="3" type="ORF">CA257_07985</name>
</gene>
<organism evidence="2 4">
    <name type="scientific">Sphingomonas koreensis</name>
    <dbReference type="NCBI Taxonomy" id="93064"/>
    <lineage>
        <taxon>Bacteria</taxon>
        <taxon>Pseudomonadati</taxon>
        <taxon>Pseudomonadota</taxon>
        <taxon>Alphaproteobacteria</taxon>
        <taxon>Sphingomonadales</taxon>
        <taxon>Sphingomonadaceae</taxon>
        <taxon>Sphingomonas</taxon>
    </lineage>
</organism>
<reference evidence="2" key="1">
    <citation type="submission" date="2016-12" db="EMBL/GenBank/DDBJ databases">
        <title>Whole genome sequencing of Sphingomonas koreensis.</title>
        <authorList>
            <person name="Conlan S."/>
            <person name="Thomas P.J."/>
            <person name="Mullikin J."/>
            <person name="Palmore T.N."/>
            <person name="Frank K.M."/>
            <person name="Segre J.A."/>
        </authorList>
    </citation>
    <scope>NUCLEOTIDE SEQUENCE</scope>
    <source>
        <strain evidence="2">ABOJV</strain>
    </source>
</reference>